<reference evidence="3" key="1">
    <citation type="submission" date="2020-10" db="EMBL/GenBank/DDBJ databases">
        <authorList>
            <person name="Gilroy R."/>
        </authorList>
    </citation>
    <scope>NUCLEOTIDE SEQUENCE</scope>
    <source>
        <strain evidence="3">3924</strain>
    </source>
</reference>
<dbReference type="AlphaFoldDB" id="A0A940IE22"/>
<organism evidence="3 4">
    <name type="scientific">Candidatus Aphodosoma intestinipullorum</name>
    <dbReference type="NCBI Taxonomy" id="2840674"/>
    <lineage>
        <taxon>Bacteria</taxon>
        <taxon>Pseudomonadati</taxon>
        <taxon>Bacteroidota</taxon>
        <taxon>Bacteroidia</taxon>
        <taxon>Bacteroidales</taxon>
        <taxon>Candidatus Aphodosoma</taxon>
    </lineage>
</organism>
<gene>
    <name evidence="3" type="ORF">IAC51_01650</name>
</gene>
<keyword evidence="2" id="KW-0732">Signal</keyword>
<dbReference type="EMBL" id="JADIMV010000031">
    <property type="protein sequence ID" value="MBO8439335.1"/>
    <property type="molecule type" value="Genomic_DNA"/>
</dbReference>
<keyword evidence="1" id="KW-0175">Coiled coil</keyword>
<protein>
    <submittedName>
        <fullName evidence="3">Uncharacterized protein</fullName>
    </submittedName>
</protein>
<evidence type="ECO:0000256" key="2">
    <source>
        <dbReference type="SAM" id="SignalP"/>
    </source>
</evidence>
<evidence type="ECO:0000313" key="3">
    <source>
        <dbReference type="EMBL" id="MBO8439335.1"/>
    </source>
</evidence>
<comment type="caution">
    <text evidence="3">The sequence shown here is derived from an EMBL/GenBank/DDBJ whole genome shotgun (WGS) entry which is preliminary data.</text>
</comment>
<sequence>MRKAIVLAMVLALSGTGIAAYGQTRADALKEARKERKATDREAEKALNERSVKAARKEARRLKKEGWSVSPGALPLEKQLDRAYTMQYEYDTDNYPKYIMADAQSVGQNYDAAKMQAMELAKQNLVGQIETAMTSIVENSVANRQLDSGEAASVVKTLVAGKNVIMQRIGRILPVTECYRSLPNGNKEVLVRIAYSSDAAKKVARDYVGQQLESEGRELQEELDMYFGI</sequence>
<name>A0A940IE22_9BACT</name>
<reference evidence="3" key="2">
    <citation type="journal article" date="2021" name="PeerJ">
        <title>Extensive microbial diversity within the chicken gut microbiome revealed by metagenomics and culture.</title>
        <authorList>
            <person name="Gilroy R."/>
            <person name="Ravi A."/>
            <person name="Getino M."/>
            <person name="Pursley I."/>
            <person name="Horton D.L."/>
            <person name="Alikhan N.F."/>
            <person name="Baker D."/>
            <person name="Gharbi K."/>
            <person name="Hall N."/>
            <person name="Watson M."/>
            <person name="Adriaenssens E.M."/>
            <person name="Foster-Nyarko E."/>
            <person name="Jarju S."/>
            <person name="Secka A."/>
            <person name="Antonio M."/>
            <person name="Oren A."/>
            <person name="Chaudhuri R.R."/>
            <person name="La Ragione R."/>
            <person name="Hildebrand F."/>
            <person name="Pallen M.J."/>
        </authorList>
    </citation>
    <scope>NUCLEOTIDE SEQUENCE</scope>
    <source>
        <strain evidence="3">3924</strain>
    </source>
</reference>
<feature type="signal peptide" evidence="2">
    <location>
        <begin position="1"/>
        <end position="19"/>
    </location>
</feature>
<accession>A0A940IE22</accession>
<evidence type="ECO:0000256" key="1">
    <source>
        <dbReference type="SAM" id="Coils"/>
    </source>
</evidence>
<dbReference type="Proteomes" id="UP000712007">
    <property type="component" value="Unassembled WGS sequence"/>
</dbReference>
<feature type="chain" id="PRO_5036907335" evidence="2">
    <location>
        <begin position="20"/>
        <end position="229"/>
    </location>
</feature>
<evidence type="ECO:0000313" key="4">
    <source>
        <dbReference type="Proteomes" id="UP000712007"/>
    </source>
</evidence>
<proteinExistence type="predicted"/>
<feature type="coiled-coil region" evidence="1">
    <location>
        <begin position="29"/>
        <end position="65"/>
    </location>
</feature>